<dbReference type="Pfam" id="PF06949">
    <property type="entry name" value="DUF1292"/>
    <property type="match status" value="1"/>
</dbReference>
<organism evidence="3 5">
    <name type="scientific">Ferroacidibacillus organovorans</name>
    <dbReference type="NCBI Taxonomy" id="1765683"/>
    <lineage>
        <taxon>Bacteria</taxon>
        <taxon>Bacillati</taxon>
        <taxon>Bacillota</taxon>
        <taxon>Bacilli</taxon>
        <taxon>Bacillales</taxon>
        <taxon>Alicyclobacillaceae</taxon>
        <taxon>Ferroacidibacillus</taxon>
    </lineage>
</organism>
<sequence length="99" mass="11523">MAHDDEHEVDEEMEEQIIILEDEDGNEHEFIVAETFEVNQRMYAVLMSADGSSEEGFIFRVEEKTIDGVETVDFEAIEDDAEWTEVEKVYNSLLEEDED</sequence>
<dbReference type="HAMAP" id="MF_01448">
    <property type="entry name" value="UPF0473"/>
    <property type="match status" value="1"/>
</dbReference>
<dbReference type="Proteomes" id="UP000077421">
    <property type="component" value="Unassembled WGS sequence"/>
</dbReference>
<comment type="similarity">
    <text evidence="1">Belongs to the UPF0473 family.</text>
</comment>
<dbReference type="RefSeq" id="WP_067567179.1">
    <property type="nucleotide sequence ID" value="NZ_LSUQ01000076.1"/>
</dbReference>
<dbReference type="AlphaFoldDB" id="A0A162RZH7"/>
<keyword evidence="5" id="KW-1185">Reference proteome</keyword>
<dbReference type="EMBL" id="MWPS01000021">
    <property type="protein sequence ID" value="OPG16250.1"/>
    <property type="molecule type" value="Genomic_DNA"/>
</dbReference>
<comment type="caution">
    <text evidence="3">The sequence shown here is derived from an EMBL/GenBank/DDBJ whole genome shotgun (WGS) entry which is preliminary data.</text>
</comment>
<reference evidence="2 4" key="1">
    <citation type="submission" date="2016-02" db="EMBL/GenBank/DDBJ databases">
        <title>Draft genome sequence of Acidibacillus ferrooxidans SLC66.</title>
        <authorList>
            <person name="Oliveira G."/>
            <person name="Nancucheo I."/>
            <person name="Dall'Agnol H."/>
            <person name="Johnson B."/>
            <person name="Oliveira R."/>
            <person name="Nunes G.L."/>
            <person name="Tzotzos G."/>
            <person name="Orellana S.C."/>
            <person name="Salim A.C."/>
            <person name="Araujo F.M."/>
        </authorList>
    </citation>
    <scope>NUCLEOTIDE SEQUENCE [LARGE SCALE GENOMIC DNA]</scope>
    <source>
        <strain evidence="2 4">SLC66</strain>
    </source>
</reference>
<gene>
    <name evidence="2" type="ORF">AYW79_14125</name>
    <name evidence="3" type="ORF">B2M26_08035</name>
</gene>
<dbReference type="OrthoDB" id="2376281at2"/>
<evidence type="ECO:0000313" key="2">
    <source>
        <dbReference type="EMBL" id="OAG90656.1"/>
    </source>
</evidence>
<evidence type="ECO:0000256" key="1">
    <source>
        <dbReference type="HAMAP-Rule" id="MF_01448"/>
    </source>
</evidence>
<evidence type="ECO:0000313" key="3">
    <source>
        <dbReference type="EMBL" id="OPG16250.1"/>
    </source>
</evidence>
<name>A0A162RZH7_9BACL</name>
<dbReference type="Proteomes" id="UP000190229">
    <property type="component" value="Unassembled WGS sequence"/>
</dbReference>
<reference evidence="3 5" key="2">
    <citation type="submission" date="2017-02" db="EMBL/GenBank/DDBJ databases">
        <title>Draft genome of Acidibacillus ferrooxidans Huett2.</title>
        <authorList>
            <person name="Schopf S."/>
        </authorList>
    </citation>
    <scope>NUCLEOTIDE SEQUENCE [LARGE SCALE GENOMIC DNA]</scope>
    <source>
        <strain evidence="3 5">Huett2</strain>
    </source>
</reference>
<dbReference type="InterPro" id="IPR009711">
    <property type="entry name" value="UPF0473"/>
</dbReference>
<dbReference type="EMBL" id="LSUQ01000076">
    <property type="protein sequence ID" value="OAG90656.1"/>
    <property type="molecule type" value="Genomic_DNA"/>
</dbReference>
<proteinExistence type="inferred from homology"/>
<accession>A0A162RZH7</accession>
<dbReference type="STRING" id="1765683.B2M26_08035"/>
<evidence type="ECO:0000313" key="5">
    <source>
        <dbReference type="Proteomes" id="UP000190229"/>
    </source>
</evidence>
<evidence type="ECO:0000313" key="4">
    <source>
        <dbReference type="Proteomes" id="UP000077421"/>
    </source>
</evidence>
<protein>
    <recommendedName>
        <fullName evidence="1">UPF0473 protein AYW79_14125</fullName>
    </recommendedName>
</protein>